<keyword evidence="5" id="KW-0349">Heme</keyword>
<comment type="similarity">
    <text evidence="2">Belongs to the NapB family.</text>
</comment>
<name>E6X0K3_NITSE</name>
<dbReference type="PANTHER" id="PTHR38604:SF1">
    <property type="entry name" value="PERIPLASMIC NITRATE REDUCTASE, ELECTRON TRANSFER SUBUNIT"/>
    <property type="match status" value="1"/>
</dbReference>
<evidence type="ECO:0000256" key="9">
    <source>
        <dbReference type="ARBA" id="ARBA00022982"/>
    </source>
</evidence>
<dbReference type="EMBL" id="CP002452">
    <property type="protein sequence ID" value="ADV46853.1"/>
    <property type="molecule type" value="Genomic_DNA"/>
</dbReference>
<dbReference type="GO" id="GO:0042597">
    <property type="term" value="C:periplasmic space"/>
    <property type="evidence" value="ECO:0007669"/>
    <property type="project" value="UniProtKB-SubCell"/>
</dbReference>
<evidence type="ECO:0000256" key="10">
    <source>
        <dbReference type="ARBA" id="ARBA00023004"/>
    </source>
</evidence>
<reference evidence="13 14" key="1">
    <citation type="journal article" date="2011" name="Stand. Genomic Sci.">
        <title>Complete genome sequence of Nitratifractor salsuginis type strain (E9I37-1).</title>
        <authorList>
            <person name="Anderson I."/>
            <person name="Sikorski J."/>
            <person name="Zeytun A."/>
            <person name="Nolan M."/>
            <person name="Lapidus A."/>
            <person name="Lucas S."/>
            <person name="Hammon N."/>
            <person name="Deshpande S."/>
            <person name="Cheng J.F."/>
            <person name="Tapia R."/>
            <person name="Han C."/>
            <person name="Goodwin L."/>
            <person name="Pitluck S."/>
            <person name="Liolios K."/>
            <person name="Pagani I."/>
            <person name="Ivanova N."/>
            <person name="Huntemann M."/>
            <person name="Mavromatis K."/>
            <person name="Ovchinikova G."/>
            <person name="Pati A."/>
            <person name="Chen A."/>
            <person name="Palaniappan K."/>
            <person name="Land M."/>
            <person name="Hauser L."/>
            <person name="Brambilla E.M."/>
            <person name="Ngatchou-Djao O.D."/>
            <person name="Rohde M."/>
            <person name="Tindall B.J."/>
            <person name="Goker M."/>
            <person name="Detter J.C."/>
            <person name="Woyke T."/>
            <person name="Bristow J."/>
            <person name="Eisen J.A."/>
            <person name="Markowitz V."/>
            <person name="Hugenholtz P."/>
            <person name="Klenk H.P."/>
            <person name="Kyrpides N.C."/>
        </authorList>
    </citation>
    <scope>NUCLEOTIDE SEQUENCE [LARGE SCALE GENOMIC DNA]</scope>
    <source>
        <strain evidence="14">DSM 16511 / JCM 12458 / E9I37-1</strain>
    </source>
</reference>
<keyword evidence="7 12" id="KW-0732">Signal</keyword>
<evidence type="ECO:0000256" key="11">
    <source>
        <dbReference type="ARBA" id="ARBA00031832"/>
    </source>
</evidence>
<keyword evidence="14" id="KW-1185">Reference proteome</keyword>
<accession>E6X0K3</accession>
<dbReference type="KEGG" id="nsa:Nitsa_1605"/>
<evidence type="ECO:0000313" key="14">
    <source>
        <dbReference type="Proteomes" id="UP000008633"/>
    </source>
</evidence>
<evidence type="ECO:0000256" key="8">
    <source>
        <dbReference type="ARBA" id="ARBA00022764"/>
    </source>
</evidence>
<keyword evidence="9" id="KW-0249">Electron transport</keyword>
<comment type="subcellular location">
    <subcellularLocation>
        <location evidence="1">Periplasm</location>
    </subcellularLocation>
</comment>
<dbReference type="eggNOG" id="COG3043">
    <property type="taxonomic scope" value="Bacteria"/>
</dbReference>
<organism evidence="13 14">
    <name type="scientific">Nitratifractor salsuginis (strain DSM 16511 / JCM 12458 / E9I37-1)</name>
    <dbReference type="NCBI Taxonomy" id="749222"/>
    <lineage>
        <taxon>Bacteria</taxon>
        <taxon>Pseudomonadati</taxon>
        <taxon>Campylobacterota</taxon>
        <taxon>Epsilonproteobacteria</taxon>
        <taxon>Campylobacterales</taxon>
        <taxon>Sulfurovaceae</taxon>
        <taxon>Nitratifractor</taxon>
    </lineage>
</organism>
<evidence type="ECO:0000256" key="4">
    <source>
        <dbReference type="ARBA" id="ARBA00022448"/>
    </source>
</evidence>
<evidence type="ECO:0000256" key="12">
    <source>
        <dbReference type="SAM" id="SignalP"/>
    </source>
</evidence>
<dbReference type="Proteomes" id="UP000008633">
    <property type="component" value="Chromosome"/>
</dbReference>
<dbReference type="PANTHER" id="PTHR38604">
    <property type="entry name" value="PERIPLASMIC NITRATE REDUCTASE, ELECTRON TRANSFER SUBUNIT"/>
    <property type="match status" value="1"/>
</dbReference>
<dbReference type="SUPFAM" id="SSF48695">
    <property type="entry name" value="Multiheme cytochromes"/>
    <property type="match status" value="1"/>
</dbReference>
<keyword evidence="4" id="KW-0813">Transport</keyword>
<dbReference type="HOGENOM" id="CLU_103367_0_0_7"/>
<dbReference type="Gene3D" id="1.10.1130.10">
    <property type="entry name" value="Flavocytochrome C3, Chain A"/>
    <property type="match status" value="1"/>
</dbReference>
<dbReference type="Pfam" id="PF03892">
    <property type="entry name" value="NapB"/>
    <property type="match status" value="2"/>
</dbReference>
<gene>
    <name evidence="13" type="ordered locus">Nitsa_1605</name>
</gene>
<reference evidence="14" key="2">
    <citation type="submission" date="2011-01" db="EMBL/GenBank/DDBJ databases">
        <title>The complete genome of Nitratifractor salsuginis DSM 16511.</title>
        <authorList>
            <consortium name="US DOE Joint Genome Institute (JGI-PGF)"/>
            <person name="Lucas S."/>
            <person name="Copeland A."/>
            <person name="Lapidus A."/>
            <person name="Bruce D."/>
            <person name="Goodwin L."/>
            <person name="Pitluck S."/>
            <person name="Kyrpides N."/>
            <person name="Mavromatis K."/>
            <person name="Ivanova N."/>
            <person name="Mikhailova N."/>
            <person name="Zeytun A."/>
            <person name="Detter J.C."/>
            <person name="Tapia R."/>
            <person name="Han C."/>
            <person name="Land M."/>
            <person name="Hauser L."/>
            <person name="Markowitz V."/>
            <person name="Cheng J.-F."/>
            <person name="Hugenholtz P."/>
            <person name="Woyke T."/>
            <person name="Wu D."/>
            <person name="Tindall B."/>
            <person name="Schuetze A."/>
            <person name="Brambilla E."/>
            <person name="Klenk H.-P."/>
            <person name="Eisen J.A."/>
        </authorList>
    </citation>
    <scope>NUCLEOTIDE SEQUENCE [LARGE SCALE GENOMIC DNA]</scope>
    <source>
        <strain evidence="14">DSM 16511 / JCM 12458 / E9I37-1</strain>
    </source>
</reference>
<keyword evidence="10" id="KW-0408">Iron</keyword>
<evidence type="ECO:0000256" key="3">
    <source>
        <dbReference type="ARBA" id="ARBA00013773"/>
    </source>
</evidence>
<evidence type="ECO:0000313" key="13">
    <source>
        <dbReference type="EMBL" id="ADV46853.1"/>
    </source>
</evidence>
<sequence>MKRTMKITLISVVAAGAVLFAGDYVNINKGVNDAKMLKKQDLGNKKVVTEEQLSYGATNLTGNGSLPTVTYKRPAPGAAPKFERSYVNAPPLIPHSIEGLVPITIKNNQCLGCHMPNVAKSVGATPIPESHFVDFRPSTKLDKNGNIVKDGKVVANATDVKVAKFKKLKKLNPARYNCTQCHVPQANVKPLVGNTFKPDFKNAEQKKRSNLIKVIDEGVK</sequence>
<keyword evidence="8" id="KW-0574">Periplasm</keyword>
<keyword evidence="6" id="KW-0479">Metal-binding</keyword>
<evidence type="ECO:0000256" key="5">
    <source>
        <dbReference type="ARBA" id="ARBA00022617"/>
    </source>
</evidence>
<evidence type="ECO:0000256" key="1">
    <source>
        <dbReference type="ARBA" id="ARBA00004418"/>
    </source>
</evidence>
<dbReference type="GO" id="GO:0046872">
    <property type="term" value="F:metal ion binding"/>
    <property type="evidence" value="ECO:0007669"/>
    <property type="project" value="UniProtKB-KW"/>
</dbReference>
<feature type="signal peptide" evidence="12">
    <location>
        <begin position="1"/>
        <end position="21"/>
    </location>
</feature>
<dbReference type="STRING" id="749222.Nitsa_1605"/>
<dbReference type="InterPro" id="IPR005591">
    <property type="entry name" value="NapB"/>
</dbReference>
<dbReference type="InterPro" id="IPR036280">
    <property type="entry name" value="Multihaem_cyt_sf"/>
</dbReference>
<dbReference type="RefSeq" id="WP_013554541.1">
    <property type="nucleotide sequence ID" value="NC_014935.1"/>
</dbReference>
<evidence type="ECO:0000256" key="7">
    <source>
        <dbReference type="ARBA" id="ARBA00022729"/>
    </source>
</evidence>
<evidence type="ECO:0000256" key="6">
    <source>
        <dbReference type="ARBA" id="ARBA00022723"/>
    </source>
</evidence>
<protein>
    <recommendedName>
        <fullName evidence="3">Periplasmic nitrate reductase, electron transfer subunit</fullName>
    </recommendedName>
    <alternativeName>
        <fullName evidence="11">Diheme cytochrome c NapB</fullName>
    </alternativeName>
</protein>
<dbReference type="GO" id="GO:0009061">
    <property type="term" value="P:anaerobic respiration"/>
    <property type="evidence" value="ECO:0007669"/>
    <property type="project" value="InterPro"/>
</dbReference>
<dbReference type="AlphaFoldDB" id="E6X0K3"/>
<evidence type="ECO:0000256" key="2">
    <source>
        <dbReference type="ARBA" id="ARBA00007368"/>
    </source>
</evidence>
<proteinExistence type="inferred from homology"/>
<feature type="chain" id="PRO_5003215325" description="Periplasmic nitrate reductase, electron transfer subunit" evidence="12">
    <location>
        <begin position="22"/>
        <end position="220"/>
    </location>
</feature>